<dbReference type="InterPro" id="IPR005864">
    <property type="entry name" value="ATP_synth_F0_bsu_bac"/>
</dbReference>
<comment type="subunit">
    <text evidence="13">F-type ATPases have 2 components, F(1) - the catalytic core - and F(0) - the membrane proton channel. F(1) has five subunits: alpha(3), beta(3), gamma(1), delta(1), epsilon(1). F(0) has four main subunits: a(1), b(2) and c(10-14). The alpha and beta chains form an alternating ring which encloses part of the gamma chain. F(1) is attached to F(0) by a central stalk formed by the gamma and epsilon chains, while a peripheral stalk is formed by the delta and b chains.</text>
</comment>
<protein>
    <recommendedName>
        <fullName evidence="15">ATP synthase subunit b</fullName>
    </recommendedName>
    <alternativeName>
        <fullName evidence="15">ATP synthase F(0) sector subunit b</fullName>
    </alternativeName>
    <alternativeName>
        <fullName evidence="15">ATPase subunit I</fullName>
    </alternativeName>
    <alternativeName>
        <fullName evidence="15">F-type ATPase subunit b</fullName>
        <shortName evidence="15">F-ATPase subunit b</shortName>
    </alternativeName>
</protein>
<dbReference type="GO" id="GO:0005886">
    <property type="term" value="C:plasma membrane"/>
    <property type="evidence" value="ECO:0007669"/>
    <property type="project" value="UniProtKB-SubCell"/>
</dbReference>
<feature type="coiled-coil region" evidence="17">
    <location>
        <begin position="54"/>
        <end position="132"/>
    </location>
</feature>
<evidence type="ECO:0000313" key="19">
    <source>
        <dbReference type="Proteomes" id="UP000184233"/>
    </source>
</evidence>
<evidence type="ECO:0000256" key="13">
    <source>
        <dbReference type="ARBA" id="ARBA00026054"/>
    </source>
</evidence>
<evidence type="ECO:0000256" key="15">
    <source>
        <dbReference type="HAMAP-Rule" id="MF_01398"/>
    </source>
</evidence>
<keyword evidence="10 15" id="KW-0066">ATP synthesis</keyword>
<dbReference type="PANTHER" id="PTHR33445">
    <property type="entry name" value="ATP SYNTHASE SUBUNIT B', CHLOROPLASTIC"/>
    <property type="match status" value="1"/>
</dbReference>
<comment type="subcellular location">
    <subcellularLocation>
        <location evidence="15">Cell membrane</location>
        <topology evidence="15">Single-pass membrane protein</topology>
    </subcellularLocation>
    <subcellularLocation>
        <location evidence="14">Endomembrane system</location>
        <topology evidence="14">Single-pass membrane protein</topology>
    </subcellularLocation>
</comment>
<keyword evidence="9 15" id="KW-0472">Membrane</keyword>
<evidence type="ECO:0000256" key="16">
    <source>
        <dbReference type="RuleBase" id="RU003848"/>
    </source>
</evidence>
<comment type="subunit">
    <text evidence="15">F-type ATPases have 2 components, F(1) - the catalytic core - and F(0) - the membrane proton channel. F(1) has five subunits: alpha(3), beta(3), gamma(1), delta(1), epsilon(1). F(0) has three main subunits: a(1), b(2) and c(10-14). The alpha and beta chains form an alternating ring which encloses part of the gamma chain. F(1) is attached to F(0) by a central stalk formed by the gamma and epsilon chains, while a peripheral stalk is formed by the delta and b chains.</text>
</comment>
<dbReference type="GO" id="GO:0046933">
    <property type="term" value="F:proton-transporting ATP synthase activity, rotational mechanism"/>
    <property type="evidence" value="ECO:0007669"/>
    <property type="project" value="UniProtKB-UniRule"/>
</dbReference>
<keyword evidence="2 15" id="KW-0813">Transport</keyword>
<keyword evidence="3 15" id="KW-1003">Cell membrane</keyword>
<dbReference type="GO" id="GO:0045259">
    <property type="term" value="C:proton-transporting ATP synthase complex"/>
    <property type="evidence" value="ECO:0007669"/>
    <property type="project" value="UniProtKB-KW"/>
</dbReference>
<evidence type="ECO:0000256" key="9">
    <source>
        <dbReference type="ARBA" id="ARBA00023136"/>
    </source>
</evidence>
<keyword evidence="4 15" id="KW-0138">CF(0)</keyword>
<comment type="caution">
    <text evidence="18">The sequence shown here is derived from an EMBL/GenBank/DDBJ whole genome shotgun (WGS) entry which is preliminary data.</text>
</comment>
<evidence type="ECO:0000256" key="2">
    <source>
        <dbReference type="ARBA" id="ARBA00022448"/>
    </source>
</evidence>
<dbReference type="GO" id="GO:0012505">
    <property type="term" value="C:endomembrane system"/>
    <property type="evidence" value="ECO:0007669"/>
    <property type="project" value="UniProtKB-SubCell"/>
</dbReference>
<evidence type="ECO:0000256" key="8">
    <source>
        <dbReference type="ARBA" id="ARBA00023065"/>
    </source>
</evidence>
<comment type="function">
    <text evidence="12">Component of the F(0) channel, it forms part of the peripheral stalk, linking F(1) to F(0). The b'-subunit is a diverged and duplicated form of b found in plants and photosynthetic bacteria.</text>
</comment>
<keyword evidence="6 15" id="KW-0375">Hydrogen ion transport</keyword>
<dbReference type="EMBL" id="MKVH01000003">
    <property type="protein sequence ID" value="OJX60906.1"/>
    <property type="molecule type" value="Genomic_DNA"/>
</dbReference>
<evidence type="ECO:0000256" key="1">
    <source>
        <dbReference type="ARBA" id="ARBA00005513"/>
    </source>
</evidence>
<evidence type="ECO:0000256" key="17">
    <source>
        <dbReference type="SAM" id="Coils"/>
    </source>
</evidence>
<gene>
    <name evidence="15" type="primary">atpF</name>
    <name evidence="18" type="ORF">BGO89_04910</name>
</gene>
<keyword evidence="7 15" id="KW-1133">Transmembrane helix</keyword>
<dbReference type="Pfam" id="PF00430">
    <property type="entry name" value="ATP-synt_B"/>
    <property type="match status" value="1"/>
</dbReference>
<dbReference type="InterPro" id="IPR002146">
    <property type="entry name" value="ATP_synth_b/b'su_bac/chlpt"/>
</dbReference>
<dbReference type="CDD" id="cd06503">
    <property type="entry name" value="ATP-synt_Fo_b"/>
    <property type="match status" value="1"/>
</dbReference>
<dbReference type="InterPro" id="IPR050059">
    <property type="entry name" value="ATP_synthase_B_chain"/>
</dbReference>
<comment type="function">
    <text evidence="11 15">F(1)F(0) ATP synthase produces ATP from ADP in the presence of a proton or sodium gradient. F-type ATPases consist of two structural domains, F(1) containing the extramembraneous catalytic core and F(0) containing the membrane proton channel, linked together by a central stalk and a peripheral stalk. During catalysis, ATP synthesis in the catalytic domain of F(1) is coupled via a rotary mechanism of the central stalk subunits to proton translocation.</text>
</comment>
<evidence type="ECO:0000256" key="11">
    <source>
        <dbReference type="ARBA" id="ARBA00025198"/>
    </source>
</evidence>
<feature type="transmembrane region" description="Helical" evidence="15">
    <location>
        <begin position="16"/>
        <end position="36"/>
    </location>
</feature>
<evidence type="ECO:0000256" key="6">
    <source>
        <dbReference type="ARBA" id="ARBA00022781"/>
    </source>
</evidence>
<name>A0A1M3L5T3_9BACT</name>
<sequence length="169" mass="18838">MDMNSLPGFLQVNPGLIIWTLINFGIFAFIVAKFAWKPMMQGLAAREHSINDAITSAEKANMEAQAILRESKEKIAGAQQEMMNIVRDGKTQAEALIRKASEEAEHVKNTKITEASREIERQKEEAIKELRAEVATLVVGATEKLLARKMDGDDHARLVDGYVNELSKN</sequence>
<dbReference type="NCBIfam" id="TIGR01144">
    <property type="entry name" value="ATP_synt_b"/>
    <property type="match status" value="1"/>
</dbReference>
<evidence type="ECO:0000256" key="7">
    <source>
        <dbReference type="ARBA" id="ARBA00022989"/>
    </source>
</evidence>
<dbReference type="Proteomes" id="UP000184233">
    <property type="component" value="Unassembled WGS sequence"/>
</dbReference>
<dbReference type="GO" id="GO:0046961">
    <property type="term" value="F:proton-transporting ATPase activity, rotational mechanism"/>
    <property type="evidence" value="ECO:0007669"/>
    <property type="project" value="TreeGrafter"/>
</dbReference>
<reference evidence="18 19" key="1">
    <citation type="submission" date="2016-09" db="EMBL/GenBank/DDBJ databases">
        <title>Genome-resolved meta-omics ties microbial dynamics to process performance in biotechnology for thiocyanate degradation.</title>
        <authorList>
            <person name="Kantor R.S."/>
            <person name="Huddy R.J."/>
            <person name="Iyer R."/>
            <person name="Thomas B.C."/>
            <person name="Brown C.T."/>
            <person name="Anantharaman K."/>
            <person name="Tringe S."/>
            <person name="Hettich R.L."/>
            <person name="Harrison S.T."/>
            <person name="Banfield J.F."/>
        </authorList>
    </citation>
    <scope>NUCLEOTIDE SEQUENCE [LARGE SCALE GENOMIC DNA]</scope>
    <source>
        <strain evidence="18">59-99</strain>
    </source>
</reference>
<dbReference type="PANTHER" id="PTHR33445:SF1">
    <property type="entry name" value="ATP SYNTHASE SUBUNIT B"/>
    <property type="match status" value="1"/>
</dbReference>
<keyword evidence="17" id="KW-0175">Coiled coil</keyword>
<dbReference type="HAMAP" id="MF_01398">
    <property type="entry name" value="ATP_synth_b_bprime"/>
    <property type="match status" value="1"/>
</dbReference>
<evidence type="ECO:0000256" key="14">
    <source>
        <dbReference type="ARBA" id="ARBA00037847"/>
    </source>
</evidence>
<evidence type="ECO:0000256" key="12">
    <source>
        <dbReference type="ARBA" id="ARBA00025614"/>
    </source>
</evidence>
<evidence type="ECO:0000256" key="3">
    <source>
        <dbReference type="ARBA" id="ARBA00022475"/>
    </source>
</evidence>
<dbReference type="InterPro" id="IPR028987">
    <property type="entry name" value="ATP_synth_B-like_membr_sf"/>
</dbReference>
<proteinExistence type="inferred from homology"/>
<evidence type="ECO:0000256" key="4">
    <source>
        <dbReference type="ARBA" id="ARBA00022547"/>
    </source>
</evidence>
<keyword evidence="8 15" id="KW-0406">Ion transport</keyword>
<evidence type="ECO:0000256" key="10">
    <source>
        <dbReference type="ARBA" id="ARBA00023310"/>
    </source>
</evidence>
<keyword evidence="5 15" id="KW-0812">Transmembrane</keyword>
<accession>A0A1M3L5T3</accession>
<evidence type="ECO:0000256" key="5">
    <source>
        <dbReference type="ARBA" id="ARBA00022692"/>
    </source>
</evidence>
<organism evidence="18 19">
    <name type="scientific">Candidatus Kapaibacterium thiocyanatum</name>
    <dbReference type="NCBI Taxonomy" id="1895771"/>
    <lineage>
        <taxon>Bacteria</taxon>
        <taxon>Pseudomonadati</taxon>
        <taxon>Candidatus Kapaibacteriota</taxon>
        <taxon>Candidatus Kapaibacteriia</taxon>
        <taxon>Candidatus Kapaibacteriales</taxon>
        <taxon>Candidatus Kapaibacteriaceae</taxon>
        <taxon>Candidatus Kapaibacterium</taxon>
    </lineage>
</organism>
<dbReference type="AlphaFoldDB" id="A0A1M3L5T3"/>
<dbReference type="STRING" id="1895771.BGO89_04910"/>
<comment type="similarity">
    <text evidence="1 15 16">Belongs to the ATPase B chain family.</text>
</comment>
<evidence type="ECO:0000313" key="18">
    <source>
        <dbReference type="EMBL" id="OJX60906.1"/>
    </source>
</evidence>
<dbReference type="SUPFAM" id="SSF81573">
    <property type="entry name" value="F1F0 ATP synthase subunit B, membrane domain"/>
    <property type="match status" value="1"/>
</dbReference>